<feature type="transmembrane region" description="Helical" evidence="1">
    <location>
        <begin position="178"/>
        <end position="206"/>
    </location>
</feature>
<accession>A0ABX8YBG5</accession>
<keyword evidence="1" id="KW-0472">Membrane</keyword>
<dbReference type="EMBL" id="CP080764">
    <property type="protein sequence ID" value="QYY43028.1"/>
    <property type="molecule type" value="Genomic_DNA"/>
</dbReference>
<dbReference type="PANTHER" id="PTHR35337:SF1">
    <property type="entry name" value="SLR1478 PROTEIN"/>
    <property type="match status" value="1"/>
</dbReference>
<sequence length="221" mass="24467">MVKRLASIVCENKRYIWLGVALMLIGVFFGYTNAEEIKQFAKQMIDNIQRIGSDIREANNPLYTFGVIFKNNVMVAFSMVGLGIFFFGLYPALGLVTNGILLGFLLKVYASGGISPLKILLAGILPHGIIELSAIIFAAAIGIKLGVLTYDWVVSLFVREKRTTVRKKFSDMLRDLPLAVGTIVVMLFVAAVVETTITPLLIQSFVEQEIDIMKQMLKLKG</sequence>
<dbReference type="Proteomes" id="UP000826616">
    <property type="component" value="Chromosome"/>
</dbReference>
<reference evidence="2 3" key="1">
    <citation type="submission" date="2021-08" db="EMBL/GenBank/DDBJ databases">
        <title>Complete genome sequence of the strain Aneurinibacillus thermoaerophilus CCM 8960.</title>
        <authorList>
            <person name="Musilova J."/>
            <person name="Kourilova X."/>
            <person name="Pernicova I."/>
            <person name="Bezdicek M."/>
            <person name="Lengerova M."/>
            <person name="Obruca S."/>
            <person name="Sedlar K."/>
        </authorList>
    </citation>
    <scope>NUCLEOTIDE SEQUENCE [LARGE SCALE GENOMIC DNA]</scope>
    <source>
        <strain evidence="2 3">CCM 8960</strain>
    </source>
</reference>
<proteinExistence type="predicted"/>
<feature type="transmembrane region" description="Helical" evidence="1">
    <location>
        <begin position="99"/>
        <end position="120"/>
    </location>
</feature>
<evidence type="ECO:0000256" key="1">
    <source>
        <dbReference type="SAM" id="Phobius"/>
    </source>
</evidence>
<protein>
    <submittedName>
        <fullName evidence="2">Stage II sporulation protein M</fullName>
    </submittedName>
</protein>
<keyword evidence="3" id="KW-1185">Reference proteome</keyword>
<evidence type="ECO:0000313" key="3">
    <source>
        <dbReference type="Proteomes" id="UP000826616"/>
    </source>
</evidence>
<feature type="transmembrane region" description="Helical" evidence="1">
    <location>
        <begin position="132"/>
        <end position="158"/>
    </location>
</feature>
<feature type="transmembrane region" description="Helical" evidence="1">
    <location>
        <begin position="73"/>
        <end position="93"/>
    </location>
</feature>
<dbReference type="RefSeq" id="WP_057900112.1">
    <property type="nucleotide sequence ID" value="NZ_CP080764.1"/>
</dbReference>
<dbReference type="InterPro" id="IPR002798">
    <property type="entry name" value="SpoIIM-like"/>
</dbReference>
<organism evidence="2 3">
    <name type="scientific">Aneurinibacillus thermoaerophilus</name>
    <dbReference type="NCBI Taxonomy" id="143495"/>
    <lineage>
        <taxon>Bacteria</taxon>
        <taxon>Bacillati</taxon>
        <taxon>Bacillota</taxon>
        <taxon>Bacilli</taxon>
        <taxon>Bacillales</taxon>
        <taxon>Paenibacillaceae</taxon>
        <taxon>Aneurinibacillus group</taxon>
        <taxon>Aneurinibacillus</taxon>
    </lineage>
</organism>
<gene>
    <name evidence="2" type="ORF">K3F53_01350</name>
</gene>
<keyword evidence="1" id="KW-0812">Transmembrane</keyword>
<dbReference type="GeneID" id="97140005"/>
<name>A0ABX8YBG5_ANETH</name>
<evidence type="ECO:0000313" key="2">
    <source>
        <dbReference type="EMBL" id="QYY43028.1"/>
    </source>
</evidence>
<feature type="transmembrane region" description="Helical" evidence="1">
    <location>
        <begin position="15"/>
        <end position="34"/>
    </location>
</feature>
<dbReference type="PANTHER" id="PTHR35337">
    <property type="entry name" value="SLR1478 PROTEIN"/>
    <property type="match status" value="1"/>
</dbReference>
<dbReference type="Pfam" id="PF01944">
    <property type="entry name" value="SpoIIM"/>
    <property type="match status" value="1"/>
</dbReference>
<keyword evidence="1" id="KW-1133">Transmembrane helix</keyword>